<evidence type="ECO:0000256" key="4">
    <source>
        <dbReference type="ARBA" id="ARBA00023015"/>
    </source>
</evidence>
<dbReference type="FunFam" id="1.10.10.10:FF:000018">
    <property type="entry name" value="DNA-binding response regulator ResD"/>
    <property type="match status" value="1"/>
</dbReference>
<dbReference type="AlphaFoldDB" id="A0A099I4T4"/>
<dbReference type="Proteomes" id="UP000030008">
    <property type="component" value="Unassembled WGS sequence"/>
</dbReference>
<dbReference type="Gene3D" id="1.10.10.10">
    <property type="entry name" value="Winged helix-like DNA-binding domain superfamily/Winged helix DNA-binding domain"/>
    <property type="match status" value="1"/>
</dbReference>
<evidence type="ECO:0000313" key="13">
    <source>
        <dbReference type="Proteomes" id="UP000030008"/>
    </source>
</evidence>
<dbReference type="PROSITE" id="PS51755">
    <property type="entry name" value="OMPR_PHOB"/>
    <property type="match status" value="1"/>
</dbReference>
<dbReference type="SMART" id="SM00862">
    <property type="entry name" value="Trans_reg_C"/>
    <property type="match status" value="1"/>
</dbReference>
<keyword evidence="3" id="KW-0902">Two-component regulatory system</keyword>
<comment type="caution">
    <text evidence="12">The sequence shown here is derived from an EMBL/GenBank/DDBJ whole genome shotgun (WGS) entry which is preliminary data.</text>
</comment>
<dbReference type="Pfam" id="PF00072">
    <property type="entry name" value="Response_reg"/>
    <property type="match status" value="1"/>
</dbReference>
<keyword evidence="6" id="KW-0804">Transcription</keyword>
<gene>
    <name evidence="12" type="ORF">CIAN88_13660</name>
</gene>
<dbReference type="InterPro" id="IPR036388">
    <property type="entry name" value="WH-like_DNA-bd_sf"/>
</dbReference>
<evidence type="ECO:0000256" key="5">
    <source>
        <dbReference type="ARBA" id="ARBA00023125"/>
    </source>
</evidence>
<reference evidence="12 13" key="1">
    <citation type="submission" date="2014-08" db="EMBL/GenBank/DDBJ databases">
        <title>Clostridium innocuum, an unnegligible vancomycin-resistant pathogen causing extra-intestinal infections.</title>
        <authorList>
            <person name="Feng Y."/>
            <person name="Chiu C.-H."/>
        </authorList>
    </citation>
    <scope>NUCLEOTIDE SEQUENCE [LARGE SCALE GENOMIC DNA]</scope>
    <source>
        <strain evidence="12 13">AN88</strain>
    </source>
</reference>
<feature type="domain" description="Response regulatory" evidence="10">
    <location>
        <begin position="3"/>
        <end position="116"/>
    </location>
</feature>
<dbReference type="InterPro" id="IPR001867">
    <property type="entry name" value="OmpR/PhoB-type_DNA-bd"/>
</dbReference>
<dbReference type="PANTHER" id="PTHR48111">
    <property type="entry name" value="REGULATOR OF RPOS"/>
    <property type="match status" value="1"/>
</dbReference>
<dbReference type="GO" id="GO:0005829">
    <property type="term" value="C:cytosol"/>
    <property type="evidence" value="ECO:0007669"/>
    <property type="project" value="TreeGrafter"/>
</dbReference>
<dbReference type="SMART" id="SM00448">
    <property type="entry name" value="REC"/>
    <property type="match status" value="1"/>
</dbReference>
<dbReference type="GO" id="GO:0006355">
    <property type="term" value="P:regulation of DNA-templated transcription"/>
    <property type="evidence" value="ECO:0007669"/>
    <property type="project" value="InterPro"/>
</dbReference>
<evidence type="ECO:0000256" key="3">
    <source>
        <dbReference type="ARBA" id="ARBA00023012"/>
    </source>
</evidence>
<dbReference type="InterPro" id="IPR039420">
    <property type="entry name" value="WalR-like"/>
</dbReference>
<dbReference type="RefSeq" id="WP_044905935.1">
    <property type="nucleotide sequence ID" value="NZ_JQIF01000058.1"/>
</dbReference>
<proteinExistence type="predicted"/>
<dbReference type="SUPFAM" id="SSF52172">
    <property type="entry name" value="CheY-like"/>
    <property type="match status" value="1"/>
</dbReference>
<dbReference type="InterPro" id="IPR016032">
    <property type="entry name" value="Sig_transdc_resp-reg_C-effctor"/>
</dbReference>
<dbReference type="Pfam" id="PF00486">
    <property type="entry name" value="Trans_reg_C"/>
    <property type="match status" value="1"/>
</dbReference>
<feature type="domain" description="OmpR/PhoB-type" evidence="11">
    <location>
        <begin position="125"/>
        <end position="224"/>
    </location>
</feature>
<evidence type="ECO:0000259" key="10">
    <source>
        <dbReference type="PROSITE" id="PS50110"/>
    </source>
</evidence>
<evidence type="ECO:0000256" key="1">
    <source>
        <dbReference type="ARBA" id="ARBA00018672"/>
    </source>
</evidence>
<keyword evidence="2 8" id="KW-0597">Phosphoprotein</keyword>
<protein>
    <recommendedName>
        <fullName evidence="1">Stage 0 sporulation protein A homolog</fullName>
    </recommendedName>
</protein>
<evidence type="ECO:0000256" key="2">
    <source>
        <dbReference type="ARBA" id="ARBA00022553"/>
    </source>
</evidence>
<dbReference type="Gene3D" id="3.40.50.2300">
    <property type="match status" value="1"/>
</dbReference>
<evidence type="ECO:0000256" key="8">
    <source>
        <dbReference type="PROSITE-ProRule" id="PRU00169"/>
    </source>
</evidence>
<dbReference type="PANTHER" id="PTHR48111:SF40">
    <property type="entry name" value="PHOSPHATE REGULON TRANSCRIPTIONAL REGULATORY PROTEIN PHOB"/>
    <property type="match status" value="1"/>
</dbReference>
<keyword evidence="5 9" id="KW-0238">DNA-binding</keyword>
<feature type="modified residue" description="4-aspartylphosphate" evidence="8">
    <location>
        <position position="52"/>
    </location>
</feature>
<evidence type="ECO:0000256" key="9">
    <source>
        <dbReference type="PROSITE-ProRule" id="PRU01091"/>
    </source>
</evidence>
<dbReference type="EMBL" id="JQIF01000058">
    <property type="protein sequence ID" value="KGJ52626.1"/>
    <property type="molecule type" value="Genomic_DNA"/>
</dbReference>
<dbReference type="PROSITE" id="PS50110">
    <property type="entry name" value="RESPONSE_REGULATORY"/>
    <property type="match status" value="1"/>
</dbReference>
<dbReference type="GO" id="GO:0000976">
    <property type="term" value="F:transcription cis-regulatory region binding"/>
    <property type="evidence" value="ECO:0007669"/>
    <property type="project" value="TreeGrafter"/>
</dbReference>
<dbReference type="CDD" id="cd00383">
    <property type="entry name" value="trans_reg_C"/>
    <property type="match status" value="1"/>
</dbReference>
<sequence>MIDILLVEDHRELAQLIVSFLKRDGFQVHHVESGEAALSYLAQTEVRLLLLDIMLPHMDGFTVCKKVREHKAVPILIMSARKDRNDQLNGYELGADDYIEKPVDPQILAAKIRAVLQRTSDLHRKETISCCGVVIERAQHRAFVDGSLMELNAKEFELLTLLVSNAGKTLRKEYIFASIWGMDSFSEQQTLTVHIKMLRDKIEKNPKQPQRIKTVWGVGYRFEEV</sequence>
<accession>A0A099I4T4</accession>
<dbReference type="GO" id="GO:0000156">
    <property type="term" value="F:phosphorelay response regulator activity"/>
    <property type="evidence" value="ECO:0007669"/>
    <property type="project" value="TreeGrafter"/>
</dbReference>
<dbReference type="InterPro" id="IPR011006">
    <property type="entry name" value="CheY-like_superfamily"/>
</dbReference>
<comment type="function">
    <text evidence="7">May play the central regulatory role in sporulation. It may be an element of the effector pathway responsible for the activation of sporulation genes in response to nutritional stress. Spo0A may act in concert with spo0H (a sigma factor) to control the expression of some genes that are critical to the sporulation process.</text>
</comment>
<organism evidence="12 13">
    <name type="scientific">Clostridium innocuum</name>
    <dbReference type="NCBI Taxonomy" id="1522"/>
    <lineage>
        <taxon>Bacteria</taxon>
        <taxon>Bacillati</taxon>
        <taxon>Bacillota</taxon>
        <taxon>Clostridia</taxon>
        <taxon>Eubacteriales</taxon>
        <taxon>Clostridiaceae</taxon>
        <taxon>Clostridium</taxon>
    </lineage>
</organism>
<evidence type="ECO:0000256" key="6">
    <source>
        <dbReference type="ARBA" id="ARBA00023163"/>
    </source>
</evidence>
<feature type="DNA-binding region" description="OmpR/PhoB-type" evidence="9">
    <location>
        <begin position="125"/>
        <end position="224"/>
    </location>
</feature>
<keyword evidence="4" id="KW-0805">Transcription regulation</keyword>
<dbReference type="SUPFAM" id="SSF46894">
    <property type="entry name" value="C-terminal effector domain of the bipartite response regulators"/>
    <property type="match status" value="1"/>
</dbReference>
<dbReference type="InterPro" id="IPR001789">
    <property type="entry name" value="Sig_transdc_resp-reg_receiver"/>
</dbReference>
<name>A0A099I4T4_CLOIN</name>
<evidence type="ECO:0000313" key="12">
    <source>
        <dbReference type="EMBL" id="KGJ52626.1"/>
    </source>
</evidence>
<evidence type="ECO:0000256" key="7">
    <source>
        <dbReference type="ARBA" id="ARBA00024867"/>
    </source>
</evidence>
<dbReference type="GO" id="GO:0032993">
    <property type="term" value="C:protein-DNA complex"/>
    <property type="evidence" value="ECO:0007669"/>
    <property type="project" value="TreeGrafter"/>
</dbReference>
<evidence type="ECO:0000259" key="11">
    <source>
        <dbReference type="PROSITE" id="PS51755"/>
    </source>
</evidence>